<gene>
    <name evidence="3" type="ORF">SAMN05661012_04786</name>
</gene>
<organism evidence="3 4">
    <name type="scientific">Chitinophaga sancti</name>
    <dbReference type="NCBI Taxonomy" id="1004"/>
    <lineage>
        <taxon>Bacteria</taxon>
        <taxon>Pseudomonadati</taxon>
        <taxon>Bacteroidota</taxon>
        <taxon>Chitinophagia</taxon>
        <taxon>Chitinophagales</taxon>
        <taxon>Chitinophagaceae</taxon>
        <taxon>Chitinophaga</taxon>
    </lineage>
</organism>
<dbReference type="InterPro" id="IPR050300">
    <property type="entry name" value="GDXG_lipolytic_enzyme"/>
</dbReference>
<dbReference type="RefSeq" id="WP_326980861.1">
    <property type="nucleotide sequence ID" value="NZ_CP139972.1"/>
</dbReference>
<evidence type="ECO:0000313" key="3">
    <source>
        <dbReference type="EMBL" id="SFW79365.1"/>
    </source>
</evidence>
<keyword evidence="1" id="KW-0378">Hydrolase</keyword>
<reference evidence="3 4" key="1">
    <citation type="submission" date="2016-11" db="EMBL/GenBank/DDBJ databases">
        <authorList>
            <person name="Jaros S."/>
            <person name="Januszkiewicz K."/>
            <person name="Wedrychowicz H."/>
        </authorList>
    </citation>
    <scope>NUCLEOTIDE SEQUENCE [LARGE SCALE GENOMIC DNA]</scope>
    <source>
        <strain evidence="3 4">DSM 784</strain>
    </source>
</reference>
<dbReference type="Gene3D" id="3.40.50.1820">
    <property type="entry name" value="alpha/beta hydrolase"/>
    <property type="match status" value="1"/>
</dbReference>
<dbReference type="PANTHER" id="PTHR48081:SF6">
    <property type="entry name" value="PEPTIDASE S9 PROLYL OLIGOPEPTIDASE CATALYTIC DOMAIN-CONTAINING PROTEIN"/>
    <property type="match status" value="1"/>
</dbReference>
<evidence type="ECO:0000259" key="2">
    <source>
        <dbReference type="Pfam" id="PF20434"/>
    </source>
</evidence>
<dbReference type="AlphaFoldDB" id="A0A1K1S5R9"/>
<accession>A0A1K1S5R9</accession>
<dbReference type="InterPro" id="IPR029058">
    <property type="entry name" value="AB_hydrolase_fold"/>
</dbReference>
<dbReference type="InterPro" id="IPR049492">
    <property type="entry name" value="BD-FAE-like_dom"/>
</dbReference>
<dbReference type="Pfam" id="PF20434">
    <property type="entry name" value="BD-FAE"/>
    <property type="match status" value="1"/>
</dbReference>
<evidence type="ECO:0000256" key="1">
    <source>
        <dbReference type="ARBA" id="ARBA00022801"/>
    </source>
</evidence>
<protein>
    <submittedName>
        <fullName evidence="3">Acetyl esterase/lipase</fullName>
    </submittedName>
</protein>
<dbReference type="PANTHER" id="PTHR48081">
    <property type="entry name" value="AB HYDROLASE SUPERFAMILY PROTEIN C4A8.06C"/>
    <property type="match status" value="1"/>
</dbReference>
<dbReference type="STRING" id="1004.SAMN05661012_04786"/>
<proteinExistence type="predicted"/>
<name>A0A1K1S5R9_9BACT</name>
<dbReference type="Proteomes" id="UP000183788">
    <property type="component" value="Unassembled WGS sequence"/>
</dbReference>
<evidence type="ECO:0000313" key="4">
    <source>
        <dbReference type="Proteomes" id="UP000183788"/>
    </source>
</evidence>
<sequence>MGVGYDIDAGWAGDSTCIDMRLVFKKKRPVIMSSAGITASKRHDNHQIASKKFYSKLSQNNGNLYAMSRIYLFLCLLLPCLVNGQDSPIVLHLWPDGAPGYENRKNEPEIAKDYYVKNIHNPSITVYLPPKEKATGAAVVICPGGGFRLLVYNSEGVNPAKYLNDLGIAAIILKYRLFREDSTYSLEKEVRQDAYRAMRLTRSHAKEWGIDTARVGMWGFSAGGEVVTQVAYAKGNGDPAAKDPVDRLNGKPDFQILVYPGPLGIPQTVPADAPKAFLVVANNDACCSAPIVTLLSAYRDAKVPVEAHIFANGDHAFNMGYKTDLLSLKAWPALLTNWMMDSHIIAARK</sequence>
<dbReference type="EMBL" id="FPIZ01000017">
    <property type="protein sequence ID" value="SFW79365.1"/>
    <property type="molecule type" value="Genomic_DNA"/>
</dbReference>
<feature type="domain" description="BD-FAE-like" evidence="2">
    <location>
        <begin position="126"/>
        <end position="235"/>
    </location>
</feature>
<dbReference type="GO" id="GO:0016787">
    <property type="term" value="F:hydrolase activity"/>
    <property type="evidence" value="ECO:0007669"/>
    <property type="project" value="UniProtKB-KW"/>
</dbReference>
<dbReference type="SUPFAM" id="SSF53474">
    <property type="entry name" value="alpha/beta-Hydrolases"/>
    <property type="match status" value="1"/>
</dbReference>